<evidence type="ECO:0000256" key="4">
    <source>
        <dbReference type="SAM" id="SignalP"/>
    </source>
</evidence>
<evidence type="ECO:0000259" key="6">
    <source>
        <dbReference type="Pfam" id="PF02836"/>
    </source>
</evidence>
<dbReference type="Gene3D" id="2.60.120.260">
    <property type="entry name" value="Galactose-binding domain-like"/>
    <property type="match status" value="1"/>
</dbReference>
<evidence type="ECO:0000259" key="7">
    <source>
        <dbReference type="Pfam" id="PF16355"/>
    </source>
</evidence>
<feature type="domain" description="Beta-mannosidase-like galactose-binding" evidence="9">
    <location>
        <begin position="163"/>
        <end position="235"/>
    </location>
</feature>
<proteinExistence type="inferred from homology"/>
<dbReference type="Gene3D" id="2.60.40.10">
    <property type="entry name" value="Immunoglobulins"/>
    <property type="match status" value="3"/>
</dbReference>
<gene>
    <name evidence="10" type="ORF">SAMN05216361_4296</name>
</gene>
<keyword evidence="11" id="KW-1185">Reference proteome</keyword>
<feature type="domain" description="Glycoside hydrolase family 2 immunoglobulin-like beta-sandwich" evidence="5">
    <location>
        <begin position="265"/>
        <end position="377"/>
    </location>
</feature>
<sequence length="905" mass="100770">MPDYKFTKWLVACVAIIASSSLTASPRERVDLNNDWRFYRYADNQQADTLIYDTRPAVEGFNDSQAADTRPTDAVSISSQADILKPWILPSGNAFIHDPAKRHTRPAGNPGEDFPFVQHDFNDADWQAVTLPHDWAIAGPFYTGDNPKVGGGMGRLPSHGVAWYRKQFTLSDTDKGKQIYLHIDGAMSYSMVWLNGKLVGGWPYGYSSYRLDLTPYVSTTRPNQLAIRLDNPPQSSRWYPGAGIYRNVWLEKTSPVHVSQWGTQVITPHVTAESADISIKTGLTNNTSSARTVTMQHAIYELSVDDQLSRTPVQTLTSEIVTVQPGRDQTSSSFTKLANPKLWGPAPQQTPHRYAVVTTLKENGSVLDQYTTAFGIRDLQFDPNKGVFINGEHTPLQGVNQHHDLGALGAAFNLRAAERQLEILQEMGVNAIRMAHNPPAPELLTLTDKMGILVLNESFDSWYKKKTPLDFHLIFADWHEQDLRALVRRDKNHPSVIMWYIGNEVGEQYTGEDGAKVALALKAIVKSEDPTRPVTASMNWAKADFPFSAAMDLISLNYQGEGIRQAPEFEGTNRIRTPPSYPAFHKAHPDKVILSSETASAFSSRGIYLFPVTPEFSAPVRDGRGGDSRIHQVSSYELHAVDFGSSADKVFRYIDTHPYVAGQFVWNGFDYIGEPTPYYSARSSYSGMIDLAGFKKDRFYLYQSQWRPDLPMAHILPHWNWQGREGEITPIHVFTSGDEVELFINGESKGRKKKAPLAYRIRFDDIRYTPGSVEVVAYKDGKPWAHERVETTGPAAALAASADRSVIHADGRDLSFVTVDIVDEAGRFVPTATHNIAFTLSGPGRIVATDNGDSTDFTPFVSHQRNAFSGKVLVIIQSENHDSGDIILTATNKELGTTSLRIRSK</sequence>
<keyword evidence="2" id="KW-0378">Hydrolase</keyword>
<comment type="similarity">
    <text evidence="1">Belongs to the glycosyl hydrolase 2 family.</text>
</comment>
<dbReference type="InterPro" id="IPR008979">
    <property type="entry name" value="Galactose-bd-like_sf"/>
</dbReference>
<dbReference type="InterPro" id="IPR040605">
    <property type="entry name" value="Glyco_hydro2_dom5"/>
</dbReference>
<dbReference type="SUPFAM" id="SSF49303">
    <property type="entry name" value="beta-Galactosidase/glucuronidase domain"/>
    <property type="match status" value="1"/>
</dbReference>
<feature type="domain" description="Glycoside hydrolase family 2" evidence="8">
    <location>
        <begin position="798"/>
        <end position="900"/>
    </location>
</feature>
<organism evidence="10 11">
    <name type="scientific">Marisediminitalea aggregata</name>
    <dbReference type="NCBI Taxonomy" id="634436"/>
    <lineage>
        <taxon>Bacteria</taxon>
        <taxon>Pseudomonadati</taxon>
        <taxon>Pseudomonadota</taxon>
        <taxon>Gammaproteobacteria</taxon>
        <taxon>Alteromonadales</taxon>
        <taxon>Alteromonadaceae</taxon>
        <taxon>Marisediminitalea</taxon>
    </lineage>
</organism>
<dbReference type="SUPFAM" id="SSF49785">
    <property type="entry name" value="Galactose-binding domain-like"/>
    <property type="match status" value="1"/>
</dbReference>
<feature type="domain" description="DUF4982" evidence="7">
    <location>
        <begin position="726"/>
        <end position="785"/>
    </location>
</feature>
<dbReference type="InterPro" id="IPR013783">
    <property type="entry name" value="Ig-like_fold"/>
</dbReference>
<reference evidence="11" key="1">
    <citation type="submission" date="2016-11" db="EMBL/GenBank/DDBJ databases">
        <authorList>
            <person name="Varghese N."/>
            <person name="Submissions S."/>
        </authorList>
    </citation>
    <scope>NUCLEOTIDE SEQUENCE [LARGE SCALE GENOMIC DNA]</scope>
    <source>
        <strain evidence="11">CGMCC 1.8995</strain>
    </source>
</reference>
<dbReference type="InterPro" id="IPR006101">
    <property type="entry name" value="Glyco_hydro_2"/>
</dbReference>
<dbReference type="InterPro" id="IPR048229">
    <property type="entry name" value="GalB-like"/>
</dbReference>
<keyword evidence="3" id="KW-0326">Glycosidase</keyword>
<dbReference type="STRING" id="634436.SAMN05216361_4296"/>
<dbReference type="AlphaFoldDB" id="A0A1M5RYX2"/>
<dbReference type="PANTHER" id="PTHR42732:SF1">
    <property type="entry name" value="BETA-MANNOSIDASE"/>
    <property type="match status" value="1"/>
</dbReference>
<evidence type="ECO:0000259" key="9">
    <source>
        <dbReference type="Pfam" id="PF22666"/>
    </source>
</evidence>
<feature type="chain" id="PRO_5012997057" evidence="4">
    <location>
        <begin position="25"/>
        <end position="905"/>
    </location>
</feature>
<dbReference type="InterPro" id="IPR006103">
    <property type="entry name" value="Glyco_hydro_2_cat"/>
</dbReference>
<dbReference type="PANTHER" id="PTHR42732">
    <property type="entry name" value="BETA-GALACTOSIDASE"/>
    <property type="match status" value="1"/>
</dbReference>
<dbReference type="Pfam" id="PF22666">
    <property type="entry name" value="Glyco_hydro_2_N2"/>
    <property type="match status" value="1"/>
</dbReference>
<dbReference type="GO" id="GO:0005975">
    <property type="term" value="P:carbohydrate metabolic process"/>
    <property type="evidence" value="ECO:0007669"/>
    <property type="project" value="InterPro"/>
</dbReference>
<dbReference type="Gene3D" id="3.20.20.80">
    <property type="entry name" value="Glycosidases"/>
    <property type="match status" value="1"/>
</dbReference>
<dbReference type="EMBL" id="FQWD01000008">
    <property type="protein sequence ID" value="SHH31547.1"/>
    <property type="molecule type" value="Genomic_DNA"/>
</dbReference>
<dbReference type="InterPro" id="IPR051913">
    <property type="entry name" value="GH2_Domain-Containing"/>
</dbReference>
<accession>A0A1M5RYX2</accession>
<dbReference type="OrthoDB" id="9758603at2"/>
<dbReference type="SUPFAM" id="SSF51445">
    <property type="entry name" value="(Trans)glycosidases"/>
    <property type="match status" value="1"/>
</dbReference>
<dbReference type="InterPro" id="IPR032311">
    <property type="entry name" value="DUF4982"/>
</dbReference>
<dbReference type="GO" id="GO:0004553">
    <property type="term" value="F:hydrolase activity, hydrolyzing O-glycosyl compounds"/>
    <property type="evidence" value="ECO:0007669"/>
    <property type="project" value="InterPro"/>
</dbReference>
<dbReference type="InterPro" id="IPR006102">
    <property type="entry name" value="Ig-like_GH2"/>
</dbReference>
<evidence type="ECO:0000259" key="5">
    <source>
        <dbReference type="Pfam" id="PF00703"/>
    </source>
</evidence>
<feature type="domain" description="Glycoside hydrolase family 2 catalytic" evidence="6">
    <location>
        <begin position="385"/>
        <end position="540"/>
    </location>
</feature>
<evidence type="ECO:0000313" key="11">
    <source>
        <dbReference type="Proteomes" id="UP000184520"/>
    </source>
</evidence>
<dbReference type="InterPro" id="IPR017853">
    <property type="entry name" value="GH"/>
</dbReference>
<dbReference type="RefSeq" id="WP_073325216.1">
    <property type="nucleotide sequence ID" value="NZ_FQWD01000008.1"/>
</dbReference>
<dbReference type="Proteomes" id="UP000184520">
    <property type="component" value="Unassembled WGS sequence"/>
</dbReference>
<dbReference type="NCBIfam" id="NF041463">
    <property type="entry name" value="GalB"/>
    <property type="match status" value="1"/>
</dbReference>
<evidence type="ECO:0000256" key="1">
    <source>
        <dbReference type="ARBA" id="ARBA00007401"/>
    </source>
</evidence>
<evidence type="ECO:0000256" key="3">
    <source>
        <dbReference type="ARBA" id="ARBA00023295"/>
    </source>
</evidence>
<dbReference type="PRINTS" id="PR00132">
    <property type="entry name" value="GLHYDRLASE2"/>
</dbReference>
<evidence type="ECO:0000259" key="8">
    <source>
        <dbReference type="Pfam" id="PF18565"/>
    </source>
</evidence>
<keyword evidence="4" id="KW-0732">Signal</keyword>
<dbReference type="InterPro" id="IPR036156">
    <property type="entry name" value="Beta-gal/glucu_dom_sf"/>
</dbReference>
<dbReference type="Pfam" id="PF16355">
    <property type="entry name" value="DUF4982"/>
    <property type="match status" value="1"/>
</dbReference>
<name>A0A1M5RYX2_9ALTE</name>
<evidence type="ECO:0000313" key="10">
    <source>
        <dbReference type="EMBL" id="SHH31547.1"/>
    </source>
</evidence>
<dbReference type="InterPro" id="IPR054593">
    <property type="entry name" value="Beta-mannosidase-like_N2"/>
</dbReference>
<dbReference type="Pfam" id="PF18565">
    <property type="entry name" value="Glyco_hydro2_C5"/>
    <property type="match status" value="1"/>
</dbReference>
<evidence type="ECO:0000256" key="2">
    <source>
        <dbReference type="ARBA" id="ARBA00022801"/>
    </source>
</evidence>
<dbReference type="Pfam" id="PF00703">
    <property type="entry name" value="Glyco_hydro_2"/>
    <property type="match status" value="1"/>
</dbReference>
<feature type="signal peptide" evidence="4">
    <location>
        <begin position="1"/>
        <end position="24"/>
    </location>
</feature>
<protein>
    <submittedName>
        <fullName evidence="10">Beta-galactosidase</fullName>
    </submittedName>
</protein>
<dbReference type="Pfam" id="PF02836">
    <property type="entry name" value="Glyco_hydro_2_C"/>
    <property type="match status" value="1"/>
</dbReference>